<organism evidence="13 14">
    <name type="scientific">Thiocapsa imhoffii</name>
    <dbReference type="NCBI Taxonomy" id="382777"/>
    <lineage>
        <taxon>Bacteria</taxon>
        <taxon>Pseudomonadati</taxon>
        <taxon>Pseudomonadota</taxon>
        <taxon>Gammaproteobacteria</taxon>
        <taxon>Chromatiales</taxon>
        <taxon>Chromatiaceae</taxon>
        <taxon>Thiocapsa</taxon>
    </lineage>
</organism>
<dbReference type="GO" id="GO:0015628">
    <property type="term" value="P:protein secretion by the type II secretion system"/>
    <property type="evidence" value="ECO:0007669"/>
    <property type="project" value="InterPro"/>
</dbReference>
<evidence type="ECO:0000256" key="10">
    <source>
        <dbReference type="ARBA" id="ARBA00030775"/>
    </source>
</evidence>
<dbReference type="Proteomes" id="UP001138802">
    <property type="component" value="Unassembled WGS sequence"/>
</dbReference>
<dbReference type="EMBL" id="NRSD01000006">
    <property type="protein sequence ID" value="MBK1644528.1"/>
    <property type="molecule type" value="Genomic_DNA"/>
</dbReference>
<dbReference type="Gene3D" id="3.55.40.10">
    <property type="entry name" value="minor pseudopilin epsh domain"/>
    <property type="match status" value="1"/>
</dbReference>
<evidence type="ECO:0000256" key="2">
    <source>
        <dbReference type="ARBA" id="ARBA00021549"/>
    </source>
</evidence>
<keyword evidence="3" id="KW-1003">Cell membrane</keyword>
<name>A0A9X0WH77_9GAMM</name>
<dbReference type="InterPro" id="IPR022346">
    <property type="entry name" value="T2SS_GspH"/>
</dbReference>
<keyword evidence="5" id="KW-0997">Cell inner membrane</keyword>
<evidence type="ECO:0000256" key="4">
    <source>
        <dbReference type="ARBA" id="ARBA00022481"/>
    </source>
</evidence>
<dbReference type="GO" id="GO:0005886">
    <property type="term" value="C:plasma membrane"/>
    <property type="evidence" value="ECO:0007669"/>
    <property type="project" value="UniProtKB-SubCell"/>
</dbReference>
<feature type="transmembrane region" description="Helical" evidence="11">
    <location>
        <begin position="42"/>
        <end position="63"/>
    </location>
</feature>
<evidence type="ECO:0000256" key="5">
    <source>
        <dbReference type="ARBA" id="ARBA00022519"/>
    </source>
</evidence>
<feature type="domain" description="General secretion pathway GspH" evidence="12">
    <location>
        <begin position="76"/>
        <end position="181"/>
    </location>
</feature>
<keyword evidence="14" id="KW-1185">Reference proteome</keyword>
<gene>
    <name evidence="13" type="ORF">CKO25_07640</name>
</gene>
<dbReference type="PROSITE" id="PS00409">
    <property type="entry name" value="PROKAR_NTER_METHYL"/>
    <property type="match status" value="1"/>
</dbReference>
<dbReference type="Pfam" id="PF12019">
    <property type="entry name" value="GspH"/>
    <property type="match status" value="1"/>
</dbReference>
<reference evidence="13 14" key="1">
    <citation type="journal article" date="2020" name="Microorganisms">
        <title>Osmotic Adaptation and Compatible Solute Biosynthesis of Phototrophic Bacteria as Revealed from Genome Analyses.</title>
        <authorList>
            <person name="Imhoff J.F."/>
            <person name="Rahn T."/>
            <person name="Kunzel S."/>
            <person name="Keller A."/>
            <person name="Neulinger S.C."/>
        </authorList>
    </citation>
    <scope>NUCLEOTIDE SEQUENCE [LARGE SCALE GENOMIC DNA]</scope>
    <source>
        <strain evidence="13 14">DSM 21303</strain>
    </source>
</reference>
<evidence type="ECO:0000256" key="1">
    <source>
        <dbReference type="ARBA" id="ARBA00004377"/>
    </source>
</evidence>
<proteinExistence type="inferred from homology"/>
<accession>A0A9X0WH77</accession>
<evidence type="ECO:0000256" key="11">
    <source>
        <dbReference type="SAM" id="Phobius"/>
    </source>
</evidence>
<comment type="similarity">
    <text evidence="9">Belongs to the GSP H family.</text>
</comment>
<dbReference type="RefSeq" id="WP_200387340.1">
    <property type="nucleotide sequence ID" value="NZ_NRSD01000006.1"/>
</dbReference>
<dbReference type="AlphaFoldDB" id="A0A9X0WH77"/>
<protein>
    <recommendedName>
        <fullName evidence="2">Type II secretion system protein H</fullName>
    </recommendedName>
    <alternativeName>
        <fullName evidence="10">General secretion pathway protein H</fullName>
    </alternativeName>
</protein>
<keyword evidence="7 11" id="KW-1133">Transmembrane helix</keyword>
<evidence type="ECO:0000256" key="6">
    <source>
        <dbReference type="ARBA" id="ARBA00022692"/>
    </source>
</evidence>
<evidence type="ECO:0000313" key="13">
    <source>
        <dbReference type="EMBL" id="MBK1644528.1"/>
    </source>
</evidence>
<dbReference type="SUPFAM" id="SSF54523">
    <property type="entry name" value="Pili subunits"/>
    <property type="match status" value="1"/>
</dbReference>
<evidence type="ECO:0000256" key="9">
    <source>
        <dbReference type="ARBA" id="ARBA00025772"/>
    </source>
</evidence>
<sequence length="198" mass="21720">MLAMNGHGCQINDLLTRDPWRSVRSSCWHTPLARRRAAGLTLLELLFTIAILAILLSVAVPSFQGLAQRDRITDTTNDLLMAFQLGRSEAIRYRTQATVCAANANQTDCAVADPPWSNGWVLYRVNPQTPIRVGAAPAPGVTIATTVQQIQFQPDGSAQMGTFEIDSEANRPRCIRILPSGFISMERMACPTVNPQQN</sequence>
<keyword evidence="4" id="KW-0488">Methylation</keyword>
<dbReference type="Pfam" id="PF07963">
    <property type="entry name" value="N_methyl"/>
    <property type="match status" value="1"/>
</dbReference>
<evidence type="ECO:0000256" key="7">
    <source>
        <dbReference type="ARBA" id="ARBA00022989"/>
    </source>
</evidence>
<dbReference type="InterPro" id="IPR045584">
    <property type="entry name" value="Pilin-like"/>
</dbReference>
<comment type="subcellular location">
    <subcellularLocation>
        <location evidence="1">Cell inner membrane</location>
        <topology evidence="1">Single-pass membrane protein</topology>
    </subcellularLocation>
</comment>
<evidence type="ECO:0000259" key="12">
    <source>
        <dbReference type="Pfam" id="PF12019"/>
    </source>
</evidence>
<evidence type="ECO:0000313" key="14">
    <source>
        <dbReference type="Proteomes" id="UP001138802"/>
    </source>
</evidence>
<comment type="caution">
    <text evidence="13">The sequence shown here is derived from an EMBL/GenBank/DDBJ whole genome shotgun (WGS) entry which is preliminary data.</text>
</comment>
<evidence type="ECO:0000256" key="3">
    <source>
        <dbReference type="ARBA" id="ARBA00022475"/>
    </source>
</evidence>
<keyword evidence="8 11" id="KW-0472">Membrane</keyword>
<dbReference type="GO" id="GO:0015627">
    <property type="term" value="C:type II protein secretion system complex"/>
    <property type="evidence" value="ECO:0007669"/>
    <property type="project" value="InterPro"/>
</dbReference>
<evidence type="ECO:0000256" key="8">
    <source>
        <dbReference type="ARBA" id="ARBA00023136"/>
    </source>
</evidence>
<dbReference type="InterPro" id="IPR012902">
    <property type="entry name" value="N_methyl_site"/>
</dbReference>
<keyword evidence="6 11" id="KW-0812">Transmembrane</keyword>
<dbReference type="NCBIfam" id="TIGR02532">
    <property type="entry name" value="IV_pilin_GFxxxE"/>
    <property type="match status" value="1"/>
</dbReference>